<keyword evidence="8" id="KW-1185">Reference proteome</keyword>
<feature type="transmembrane region" description="Helical" evidence="6">
    <location>
        <begin position="91"/>
        <end position="114"/>
    </location>
</feature>
<organism evidence="7 8">
    <name type="scientific">Flavobacterium jejuense</name>
    <dbReference type="NCBI Taxonomy" id="1544455"/>
    <lineage>
        <taxon>Bacteria</taxon>
        <taxon>Pseudomonadati</taxon>
        <taxon>Bacteroidota</taxon>
        <taxon>Flavobacteriia</taxon>
        <taxon>Flavobacteriales</taxon>
        <taxon>Flavobacteriaceae</taxon>
        <taxon>Flavobacterium</taxon>
    </lineage>
</organism>
<dbReference type="RefSeq" id="WP_140962931.1">
    <property type="nucleotide sequence ID" value="NZ_VEVQ02000008.1"/>
</dbReference>
<feature type="transmembrane region" description="Helical" evidence="6">
    <location>
        <begin position="255"/>
        <end position="277"/>
    </location>
</feature>
<accession>A0ABX0IUW0</accession>
<keyword evidence="4 6" id="KW-1133">Transmembrane helix</keyword>
<feature type="transmembrane region" description="Helical" evidence="6">
    <location>
        <begin position="388"/>
        <end position="409"/>
    </location>
</feature>
<evidence type="ECO:0000256" key="1">
    <source>
        <dbReference type="ARBA" id="ARBA00004651"/>
    </source>
</evidence>
<sequence length="418" mass="47473">MIQAITLKRRQISSEQIFMLTMFIVNAGNYAYNLLLGRMLGPNAFADAAILITFLLVLSFVGMTFQIVTTKYSVLLEGDLKNKFIKTISKISIAIGISIGLLFIIFSENLQILLHTETDTMFHLFGIGIPLYFLMSVNRGIYQGENKLNLLSITYVSEMFARLFITITLFFFASKLPTTILVATGIAISFVFGLIPFQKTIFKKATFENKIKVETKPIVTFFALTAFYELTQIIINNSDVILVKHFFDNQQAGFYASLALIGRVVYFVTWIFVMLLLPKVIQLKKEGKNTQPILMKYVSIIALFSAIIVLVTYIMPETVVYLMFGDDYLSIAPLLWQYALATAIFAVANVFAYYFLSISNYFPVIISALLGCTQIVLIVFFHNSLEQVVHMQTVAMLILLVFQLLYFVYQNKKSIRLQ</sequence>
<keyword evidence="2" id="KW-1003">Cell membrane</keyword>
<feature type="transmembrane region" description="Helical" evidence="6">
    <location>
        <begin position="335"/>
        <end position="356"/>
    </location>
</feature>
<name>A0ABX0IUW0_9FLAO</name>
<protein>
    <submittedName>
        <fullName evidence="7">Oligosaccharide flippase family protein</fullName>
    </submittedName>
</protein>
<evidence type="ECO:0000256" key="2">
    <source>
        <dbReference type="ARBA" id="ARBA00022475"/>
    </source>
</evidence>
<feature type="transmembrane region" description="Helical" evidence="6">
    <location>
        <begin position="120"/>
        <end position="138"/>
    </location>
</feature>
<evidence type="ECO:0000256" key="3">
    <source>
        <dbReference type="ARBA" id="ARBA00022692"/>
    </source>
</evidence>
<feature type="transmembrane region" description="Helical" evidence="6">
    <location>
        <begin position="297"/>
        <end position="315"/>
    </location>
</feature>
<dbReference type="InterPro" id="IPR050833">
    <property type="entry name" value="Poly_Biosynth_Transport"/>
</dbReference>
<feature type="transmembrane region" description="Helical" evidence="6">
    <location>
        <begin position="48"/>
        <end position="70"/>
    </location>
</feature>
<keyword evidence="3 6" id="KW-0812">Transmembrane</keyword>
<feature type="transmembrane region" description="Helical" evidence="6">
    <location>
        <begin position="17"/>
        <end position="36"/>
    </location>
</feature>
<evidence type="ECO:0000313" key="8">
    <source>
        <dbReference type="Proteomes" id="UP000817854"/>
    </source>
</evidence>
<feature type="transmembrane region" description="Helical" evidence="6">
    <location>
        <begin position="179"/>
        <end position="197"/>
    </location>
</feature>
<evidence type="ECO:0000256" key="6">
    <source>
        <dbReference type="SAM" id="Phobius"/>
    </source>
</evidence>
<feature type="transmembrane region" description="Helical" evidence="6">
    <location>
        <begin position="150"/>
        <end position="173"/>
    </location>
</feature>
<proteinExistence type="predicted"/>
<dbReference type="PANTHER" id="PTHR30250:SF26">
    <property type="entry name" value="PSMA PROTEIN"/>
    <property type="match status" value="1"/>
</dbReference>
<keyword evidence="5 6" id="KW-0472">Membrane</keyword>
<dbReference type="Pfam" id="PF13440">
    <property type="entry name" value="Polysacc_synt_3"/>
    <property type="match status" value="1"/>
</dbReference>
<evidence type="ECO:0000256" key="4">
    <source>
        <dbReference type="ARBA" id="ARBA00022989"/>
    </source>
</evidence>
<feature type="transmembrane region" description="Helical" evidence="6">
    <location>
        <begin position="218"/>
        <end position="235"/>
    </location>
</feature>
<evidence type="ECO:0000256" key="5">
    <source>
        <dbReference type="ARBA" id="ARBA00023136"/>
    </source>
</evidence>
<dbReference type="PANTHER" id="PTHR30250">
    <property type="entry name" value="PST FAMILY PREDICTED COLANIC ACID TRANSPORTER"/>
    <property type="match status" value="1"/>
</dbReference>
<comment type="caution">
    <text evidence="7">The sequence shown here is derived from an EMBL/GenBank/DDBJ whole genome shotgun (WGS) entry which is preliminary data.</text>
</comment>
<evidence type="ECO:0000313" key="7">
    <source>
        <dbReference type="EMBL" id="NHN26614.1"/>
    </source>
</evidence>
<dbReference type="Proteomes" id="UP000817854">
    <property type="component" value="Unassembled WGS sequence"/>
</dbReference>
<reference evidence="7" key="1">
    <citation type="submission" date="2019-05" db="EMBL/GenBank/DDBJ databases">
        <authorList>
            <person name="Lianzixin W."/>
        </authorList>
    </citation>
    <scope>NUCLEOTIDE SEQUENCE</scope>
    <source>
        <strain evidence="7">EC11</strain>
    </source>
</reference>
<reference evidence="7" key="2">
    <citation type="submission" date="2020-02" db="EMBL/GenBank/DDBJ databases">
        <title>Flavobacterium profundi sp. nov., isolated from a deep-sea seamount.</title>
        <authorList>
            <person name="Zhang D.-C."/>
        </authorList>
    </citation>
    <scope>NUCLEOTIDE SEQUENCE</scope>
    <source>
        <strain evidence="7">EC11</strain>
    </source>
</reference>
<comment type="subcellular location">
    <subcellularLocation>
        <location evidence="1">Cell membrane</location>
        <topology evidence="1">Multi-pass membrane protein</topology>
    </subcellularLocation>
</comment>
<dbReference type="EMBL" id="VEVQ02000008">
    <property type="protein sequence ID" value="NHN26614.1"/>
    <property type="molecule type" value="Genomic_DNA"/>
</dbReference>
<gene>
    <name evidence="7" type="ORF">FIA58_013090</name>
</gene>
<feature type="transmembrane region" description="Helical" evidence="6">
    <location>
        <begin position="361"/>
        <end position="382"/>
    </location>
</feature>